<dbReference type="KEGG" id="lfa:LFA_0111"/>
<evidence type="ECO:0000313" key="2">
    <source>
        <dbReference type="EMBL" id="CEG55593.1"/>
    </source>
</evidence>
<dbReference type="PRINTS" id="PR00633">
    <property type="entry name" value="RCCNDNSATION"/>
</dbReference>
<protein>
    <recommendedName>
        <fullName evidence="4">Regulator of chromosome condensation, RCC1</fullName>
    </recommendedName>
</protein>
<keyword evidence="1" id="KW-0677">Repeat</keyword>
<dbReference type="Proteomes" id="UP000032430">
    <property type="component" value="Chromosome I"/>
</dbReference>
<dbReference type="InterPro" id="IPR000408">
    <property type="entry name" value="Reg_chr_condens"/>
</dbReference>
<proteinExistence type="predicted"/>
<accession>A0A098FZD7</accession>
<dbReference type="AlphaFoldDB" id="A0A098FZD7"/>
<dbReference type="RefSeq" id="WP_045094449.1">
    <property type="nucleotide sequence ID" value="NZ_LN614827.1"/>
</dbReference>
<dbReference type="HOGENOM" id="CLU_778006_0_0_6"/>
<name>A0A098FZD7_9GAMM</name>
<sequence>MTEIYSNHNLNPSFFLLTESGKLYAFGTNNEGQLGIGKKTWSEGKLQLVHGESIGKIIQVKSGRLHSVLLNEDGEVYVTGSNKISQLGREGDGTSTFEKVNLEPFGRVISLECGPFFTVAMTAKGQLIAWGYNIYGALGLDSGYYRSTPSPIDLPQVSGSILDVVASDHATYVITPTQVYGTCFHKLGSSSPNSETAGLHPIPQLMSQKIIKLISGENFCIVQNKQGQLFGWDKPTVEEVEDIKRIDEPTQLPMQARIIKCARNEILVLTPDYQLKLYEVDRIGTMKERSLSNRQVKLLLEQTVIEDYMSREPLLGPCLYSSRNNKQLIDLFFTPSAEQYLPTSKNASDLMPGYDA</sequence>
<dbReference type="PANTHER" id="PTHR22872">
    <property type="entry name" value="BTK-BINDING PROTEIN-RELATED"/>
    <property type="match status" value="1"/>
</dbReference>
<keyword evidence="3" id="KW-1185">Reference proteome</keyword>
<dbReference type="Pfam" id="PF00415">
    <property type="entry name" value="RCC1"/>
    <property type="match status" value="2"/>
</dbReference>
<evidence type="ECO:0000256" key="1">
    <source>
        <dbReference type="ARBA" id="ARBA00022737"/>
    </source>
</evidence>
<dbReference type="STRING" id="1212491.LFA_0111"/>
<dbReference type="InterPro" id="IPR009091">
    <property type="entry name" value="RCC1/BLIP-II"/>
</dbReference>
<gene>
    <name evidence="2" type="ORF">LFA_0111</name>
</gene>
<evidence type="ECO:0008006" key="4">
    <source>
        <dbReference type="Google" id="ProtNLM"/>
    </source>
</evidence>
<dbReference type="InterPro" id="IPR051625">
    <property type="entry name" value="Signaling_Regulatory_Domain"/>
</dbReference>
<dbReference type="EMBL" id="LN614827">
    <property type="protein sequence ID" value="CEG55593.1"/>
    <property type="molecule type" value="Genomic_DNA"/>
</dbReference>
<dbReference type="PROSITE" id="PS50012">
    <property type="entry name" value="RCC1_3"/>
    <property type="match status" value="3"/>
</dbReference>
<organism evidence="2 3">
    <name type="scientific">Legionella fallonii LLAP-10</name>
    <dbReference type="NCBI Taxonomy" id="1212491"/>
    <lineage>
        <taxon>Bacteria</taxon>
        <taxon>Pseudomonadati</taxon>
        <taxon>Pseudomonadota</taxon>
        <taxon>Gammaproteobacteria</taxon>
        <taxon>Legionellales</taxon>
        <taxon>Legionellaceae</taxon>
        <taxon>Legionella</taxon>
    </lineage>
</organism>
<evidence type="ECO:0000313" key="3">
    <source>
        <dbReference type="Proteomes" id="UP000032430"/>
    </source>
</evidence>
<dbReference type="Gene3D" id="2.130.10.30">
    <property type="entry name" value="Regulator of chromosome condensation 1/beta-lactamase-inhibitor protein II"/>
    <property type="match status" value="1"/>
</dbReference>
<dbReference type="SUPFAM" id="SSF50985">
    <property type="entry name" value="RCC1/BLIP-II"/>
    <property type="match status" value="1"/>
</dbReference>
<reference evidence="3" key="1">
    <citation type="submission" date="2014-09" db="EMBL/GenBank/DDBJ databases">
        <authorList>
            <person name="Gomez-Valero L."/>
        </authorList>
    </citation>
    <scope>NUCLEOTIDE SEQUENCE [LARGE SCALE GENOMIC DNA]</scope>
    <source>
        <strain evidence="3">ATCC700992</strain>
    </source>
</reference>